<sequence length="792" mass="87082">MADFDDAKASSERDDDVDRLEPDEVQNDDFQFALAELLAGYEPVLKDELARAGKPDELTAEALERPPSCEEEFELAQRIFGRFFTEEVALRVLPAEARERIGPIDRWRWCLGHIRCCFIFGWLVCRRARTFKAFGYYLYRYWLCVRDALNPEDPPSRRPLHDEERADLAKLMEALAGAYRPYLGDQLASLDFAAGLPDEIIAGAIDCDEGEQDTAAVFERLLTMDIAPALLGRKAFEEHSQDASFWFCRCWCLCAIRFGCCLARARRFTDVLRCLAYYRRCLRRCFQPLTCDIARPAMTECVDENFFSGPNLLGVEIAGTAVGAFCDHYTLEWKPAGWADSTYTQVGIVYPGGAPTGPCGVINGTLGWLDTTSQDVPDSVTVRLCVFASTGASTCCLVDFQIFRQRVWIANVEGVPPSPSILVPTAQLMSGSRVRSFGTCVRIFGRAWVGRCPGKEISRYTLAYQPGFVTDPTLGTWTPAWQVDYITPLQRKEIRTEEFDLTSCWAYTPVVLPSPPFPPGLTIPRDSLLPTCWVSGKYSPSGPPSGAQSCAVDPQNPGTIWTSQQLPFLNCQSGRYTLRLDVEDTAGNHYYDTQQIWFDNKDIHGKITQIGNVPACDTVHLSNFAADGGDCTTPWLAEARGIAFDELIEEGNTAIPSDNYAAVGGVIQGGYRLWIKKDGAPDPGVPLPVPGPGGPFLGTTRVGDPGTRCTTANPPAGPIPPETSGVLTLIDLSQLDDVCNPGHPDLTLKRGECCGYVITLEVFDNSVVPSGPGGHHGISHHFPVCICNDVKG</sequence>
<evidence type="ECO:0000313" key="3">
    <source>
        <dbReference type="Proteomes" id="UP001149140"/>
    </source>
</evidence>
<feature type="region of interest" description="Disordered" evidence="1">
    <location>
        <begin position="1"/>
        <end position="25"/>
    </location>
</feature>
<dbReference type="AlphaFoldDB" id="A0A9X3N2W9"/>
<feature type="compositionally biased region" description="Acidic residues" evidence="1">
    <location>
        <begin position="13"/>
        <end position="25"/>
    </location>
</feature>
<gene>
    <name evidence="2" type="ORF">OM076_35925</name>
</gene>
<dbReference type="Proteomes" id="UP001149140">
    <property type="component" value="Unassembled WGS sequence"/>
</dbReference>
<reference evidence="2" key="1">
    <citation type="submission" date="2022-10" db="EMBL/GenBank/DDBJ databases">
        <title>The WGS of Solirubrobacter ginsenosidimutans DSM 21036.</title>
        <authorList>
            <person name="Jiang Z."/>
        </authorList>
    </citation>
    <scope>NUCLEOTIDE SEQUENCE</scope>
    <source>
        <strain evidence="2">DSM 21036</strain>
    </source>
</reference>
<dbReference type="EMBL" id="JAPDOD010000051">
    <property type="protein sequence ID" value="MDA0165712.1"/>
    <property type="molecule type" value="Genomic_DNA"/>
</dbReference>
<organism evidence="2 3">
    <name type="scientific">Solirubrobacter ginsenosidimutans</name>
    <dbReference type="NCBI Taxonomy" id="490573"/>
    <lineage>
        <taxon>Bacteria</taxon>
        <taxon>Bacillati</taxon>
        <taxon>Actinomycetota</taxon>
        <taxon>Thermoleophilia</taxon>
        <taxon>Solirubrobacterales</taxon>
        <taxon>Solirubrobacteraceae</taxon>
        <taxon>Solirubrobacter</taxon>
    </lineage>
</organism>
<comment type="caution">
    <text evidence="2">The sequence shown here is derived from an EMBL/GenBank/DDBJ whole genome shotgun (WGS) entry which is preliminary data.</text>
</comment>
<dbReference type="RefSeq" id="WP_270044974.1">
    <property type="nucleotide sequence ID" value="NZ_JAPDOD010000051.1"/>
</dbReference>
<feature type="compositionally biased region" description="Basic and acidic residues" evidence="1">
    <location>
        <begin position="1"/>
        <end position="12"/>
    </location>
</feature>
<name>A0A9X3N2W9_9ACTN</name>
<proteinExistence type="predicted"/>
<evidence type="ECO:0000313" key="2">
    <source>
        <dbReference type="EMBL" id="MDA0165712.1"/>
    </source>
</evidence>
<evidence type="ECO:0000256" key="1">
    <source>
        <dbReference type="SAM" id="MobiDB-lite"/>
    </source>
</evidence>
<keyword evidence="3" id="KW-1185">Reference proteome</keyword>
<protein>
    <submittedName>
        <fullName evidence="2">Uncharacterized protein</fullName>
    </submittedName>
</protein>
<accession>A0A9X3N2W9</accession>